<dbReference type="EMBL" id="KN832880">
    <property type="protein sequence ID" value="KIM98618.1"/>
    <property type="molecule type" value="Genomic_DNA"/>
</dbReference>
<evidence type="ECO:0000259" key="2">
    <source>
        <dbReference type="SMART" id="SM00906"/>
    </source>
</evidence>
<dbReference type="SMART" id="SM00906">
    <property type="entry name" value="Fungal_trans"/>
    <property type="match status" value="1"/>
</dbReference>
<keyword evidence="1" id="KW-0539">Nucleus</keyword>
<dbReference type="PANTHER" id="PTHR47425:SF2">
    <property type="entry name" value="FARB-RELATED"/>
    <property type="match status" value="1"/>
</dbReference>
<name>A0A0C3CI46_OIDMZ</name>
<dbReference type="CDD" id="cd12148">
    <property type="entry name" value="fungal_TF_MHR"/>
    <property type="match status" value="1"/>
</dbReference>
<dbReference type="InParanoid" id="A0A0C3CI46"/>
<sequence length="581" mass="65886">MHIFEVDTVQSTNNQGAGKEITTNLDECWTSDICPLPPTGRSPTDLLPIHEEISPECHLPSYIIPLRPDLDPGVLCLLRQKKALSLPRQAVMGELLRVYICYVHPFLPLLDLGYFLDAVEGKNGSKKVSLILFQAVMFAATSFIDIRHLKTEGFERRKEARKYFFDRVRLLFDSDVELDPSTLVQALLLMTYWYDKPADTKGRTYWMRIALSFANDLGLGQNSELAMSSPHEQMLRRRLWWCCLMRDRLISLSELRPSSISTDETSFPVLSANDFECQTFAEALKKYSGQSNDEQWQALTELCFQKVKLCILIGRILHTLYKPRRVQHIASTEPTVTLLPDLSDSATAEFVARDQELRKWSSDMCPTMHCLVNEDLWRNCSTVSVHCSSLEMLYYTVLGIVHRPRLLTHSQPDSAAGAIQDLSRKVVREGAQRITQIAKVFKEADLLRFLPPIGVTALLASAVQHAKDTVSSAPPICKTAQLSLKQTTDSLAQLQQIYFSADHAMAFIELIGSKQNLDDSRDLREMTVFPLFRNELLNYHTPQTQNMGERASSVTENPAECFDTHSDLFSACELMTPWMPL</sequence>
<evidence type="ECO:0000313" key="3">
    <source>
        <dbReference type="EMBL" id="KIM98618.1"/>
    </source>
</evidence>
<dbReference type="AlphaFoldDB" id="A0A0C3CI46"/>
<reference evidence="3 4" key="1">
    <citation type="submission" date="2014-04" db="EMBL/GenBank/DDBJ databases">
        <authorList>
            <consortium name="DOE Joint Genome Institute"/>
            <person name="Kuo A."/>
            <person name="Martino E."/>
            <person name="Perotto S."/>
            <person name="Kohler A."/>
            <person name="Nagy L.G."/>
            <person name="Floudas D."/>
            <person name="Copeland A."/>
            <person name="Barry K.W."/>
            <person name="Cichocki N."/>
            <person name="Veneault-Fourrey C."/>
            <person name="LaButti K."/>
            <person name="Lindquist E.A."/>
            <person name="Lipzen A."/>
            <person name="Lundell T."/>
            <person name="Morin E."/>
            <person name="Murat C."/>
            <person name="Sun H."/>
            <person name="Tunlid A."/>
            <person name="Henrissat B."/>
            <person name="Grigoriev I.V."/>
            <person name="Hibbett D.S."/>
            <person name="Martin F."/>
            <person name="Nordberg H.P."/>
            <person name="Cantor M.N."/>
            <person name="Hua S.X."/>
        </authorList>
    </citation>
    <scope>NUCLEOTIDE SEQUENCE [LARGE SCALE GENOMIC DNA]</scope>
    <source>
        <strain evidence="3 4">Zn</strain>
    </source>
</reference>
<dbReference type="GO" id="GO:0003677">
    <property type="term" value="F:DNA binding"/>
    <property type="evidence" value="ECO:0007669"/>
    <property type="project" value="InterPro"/>
</dbReference>
<organism evidence="3 4">
    <name type="scientific">Oidiodendron maius (strain Zn)</name>
    <dbReference type="NCBI Taxonomy" id="913774"/>
    <lineage>
        <taxon>Eukaryota</taxon>
        <taxon>Fungi</taxon>
        <taxon>Dikarya</taxon>
        <taxon>Ascomycota</taxon>
        <taxon>Pezizomycotina</taxon>
        <taxon>Leotiomycetes</taxon>
        <taxon>Leotiomycetes incertae sedis</taxon>
        <taxon>Myxotrichaceae</taxon>
        <taxon>Oidiodendron</taxon>
    </lineage>
</organism>
<feature type="domain" description="Xylanolytic transcriptional activator regulatory" evidence="2">
    <location>
        <begin position="203"/>
        <end position="276"/>
    </location>
</feature>
<dbReference type="InterPro" id="IPR052761">
    <property type="entry name" value="Fungal_Detox/Toxin_TFs"/>
</dbReference>
<keyword evidence="4" id="KW-1185">Reference proteome</keyword>
<dbReference type="GO" id="GO:0008270">
    <property type="term" value="F:zinc ion binding"/>
    <property type="evidence" value="ECO:0007669"/>
    <property type="project" value="InterPro"/>
</dbReference>
<reference evidence="4" key="2">
    <citation type="submission" date="2015-01" db="EMBL/GenBank/DDBJ databases">
        <title>Evolutionary Origins and Diversification of the Mycorrhizal Mutualists.</title>
        <authorList>
            <consortium name="DOE Joint Genome Institute"/>
            <consortium name="Mycorrhizal Genomics Consortium"/>
            <person name="Kohler A."/>
            <person name="Kuo A."/>
            <person name="Nagy L.G."/>
            <person name="Floudas D."/>
            <person name="Copeland A."/>
            <person name="Barry K.W."/>
            <person name="Cichocki N."/>
            <person name="Veneault-Fourrey C."/>
            <person name="LaButti K."/>
            <person name="Lindquist E.A."/>
            <person name="Lipzen A."/>
            <person name="Lundell T."/>
            <person name="Morin E."/>
            <person name="Murat C."/>
            <person name="Riley R."/>
            <person name="Ohm R."/>
            <person name="Sun H."/>
            <person name="Tunlid A."/>
            <person name="Henrissat B."/>
            <person name="Grigoriev I.V."/>
            <person name="Hibbett D.S."/>
            <person name="Martin F."/>
        </authorList>
    </citation>
    <scope>NUCLEOTIDE SEQUENCE [LARGE SCALE GENOMIC DNA]</scope>
    <source>
        <strain evidence="4">Zn</strain>
    </source>
</reference>
<accession>A0A0C3CI46</accession>
<dbReference type="Proteomes" id="UP000054321">
    <property type="component" value="Unassembled WGS sequence"/>
</dbReference>
<dbReference type="InterPro" id="IPR007219">
    <property type="entry name" value="XnlR_reg_dom"/>
</dbReference>
<dbReference type="PANTHER" id="PTHR47425">
    <property type="entry name" value="FARB-RELATED"/>
    <property type="match status" value="1"/>
</dbReference>
<dbReference type="OrthoDB" id="5121955at2759"/>
<dbReference type="GO" id="GO:0006351">
    <property type="term" value="P:DNA-templated transcription"/>
    <property type="evidence" value="ECO:0007669"/>
    <property type="project" value="InterPro"/>
</dbReference>
<proteinExistence type="predicted"/>
<gene>
    <name evidence="3" type="ORF">OIDMADRAFT_128670</name>
</gene>
<evidence type="ECO:0000256" key="1">
    <source>
        <dbReference type="ARBA" id="ARBA00023242"/>
    </source>
</evidence>
<protein>
    <recommendedName>
        <fullName evidence="2">Xylanolytic transcriptional activator regulatory domain-containing protein</fullName>
    </recommendedName>
</protein>
<evidence type="ECO:0000313" key="4">
    <source>
        <dbReference type="Proteomes" id="UP000054321"/>
    </source>
</evidence>
<dbReference type="Pfam" id="PF04082">
    <property type="entry name" value="Fungal_trans"/>
    <property type="match status" value="1"/>
</dbReference>
<dbReference type="HOGENOM" id="CLU_006329_2_1_1"/>